<evidence type="ECO:0000256" key="1">
    <source>
        <dbReference type="ARBA" id="ARBA00000847"/>
    </source>
</evidence>
<dbReference type="AlphaFoldDB" id="A0A1K2HYV8"/>
<organism evidence="12 13">
    <name type="scientific">Devosia enhydra</name>
    <dbReference type="NCBI Taxonomy" id="665118"/>
    <lineage>
        <taxon>Bacteria</taxon>
        <taxon>Pseudomonadati</taxon>
        <taxon>Pseudomonadota</taxon>
        <taxon>Alphaproteobacteria</taxon>
        <taxon>Hyphomicrobiales</taxon>
        <taxon>Devosiaceae</taxon>
        <taxon>Devosia</taxon>
    </lineage>
</organism>
<feature type="binding site" evidence="9">
    <location>
        <position position="93"/>
    </location>
    <ligand>
        <name>Mg(2+)</name>
        <dbReference type="ChEBI" id="CHEBI:18420"/>
        <label>1</label>
    </ligand>
</feature>
<evidence type="ECO:0000256" key="8">
    <source>
        <dbReference type="ARBA" id="ARBA00032272"/>
    </source>
</evidence>
<accession>A0A1K2HYV8</accession>
<feature type="domain" description="Nudix hydrolase" evidence="11">
    <location>
        <begin position="52"/>
        <end position="190"/>
    </location>
</feature>
<dbReference type="GO" id="GO:0046872">
    <property type="term" value="F:metal ion binding"/>
    <property type="evidence" value="ECO:0007669"/>
    <property type="project" value="UniProtKB-KW"/>
</dbReference>
<reference evidence="12 13" key="1">
    <citation type="submission" date="2016-11" db="EMBL/GenBank/DDBJ databases">
        <authorList>
            <person name="Jaros S."/>
            <person name="Januszkiewicz K."/>
            <person name="Wedrychowicz H."/>
        </authorList>
    </citation>
    <scope>NUCLEOTIDE SEQUENCE [LARGE SCALE GENOMIC DNA]</scope>
    <source>
        <strain evidence="12 13">ATCC 23634</strain>
    </source>
</reference>
<keyword evidence="6" id="KW-0378">Hydrolase</keyword>
<proteinExistence type="inferred from homology"/>
<evidence type="ECO:0000256" key="3">
    <source>
        <dbReference type="ARBA" id="ARBA00007275"/>
    </source>
</evidence>
<gene>
    <name evidence="12" type="ORF">SAMN02983003_2485</name>
</gene>
<dbReference type="GO" id="GO:0016818">
    <property type="term" value="F:hydrolase activity, acting on acid anhydrides, in phosphorus-containing anhydrides"/>
    <property type="evidence" value="ECO:0007669"/>
    <property type="project" value="InterPro"/>
</dbReference>
<dbReference type="NCBIfam" id="TIGR00052">
    <property type="entry name" value="nudix-type nucleoside diphosphatase, YffH/AdpP family"/>
    <property type="match status" value="1"/>
</dbReference>
<evidence type="ECO:0000259" key="11">
    <source>
        <dbReference type="PROSITE" id="PS51462"/>
    </source>
</evidence>
<dbReference type="GO" id="GO:0006753">
    <property type="term" value="P:nucleoside phosphate metabolic process"/>
    <property type="evidence" value="ECO:0007669"/>
    <property type="project" value="TreeGrafter"/>
</dbReference>
<protein>
    <recommendedName>
        <fullName evidence="5">GDP-mannose pyrophosphatase</fullName>
    </recommendedName>
    <alternativeName>
        <fullName evidence="7">GDP-mannose hydrolase</fullName>
    </alternativeName>
    <alternativeName>
        <fullName evidence="8">GDPMK</fullName>
    </alternativeName>
</protein>
<sequence length="211" mass="22337">MTSSDFGDKTRDGVTIIAHAEVFVGWGRITSTTIDLATGDGATVRQVREIYDHGHAACVLPYDRASGCVMLVRQFRLPPHLCGDEGWLLEVPAGLLDADAPEAAARREAAEETGLALGPMRLAFATYPSPGSLTEKVSCYIAPYTAADRIGPGGGLAEETEAIEVVEMAFAEAMTMIAHGRIIDAKTILLLQHLALSGEMTGTSAGFSDSR</sequence>
<dbReference type="InterPro" id="IPR000086">
    <property type="entry name" value="NUDIX_hydrolase_dom"/>
</dbReference>
<feature type="binding site" evidence="9">
    <location>
        <position position="161"/>
    </location>
    <ligand>
        <name>Mg(2+)</name>
        <dbReference type="ChEBI" id="CHEBI:18420"/>
        <label>1</label>
    </ligand>
</feature>
<dbReference type="InterPro" id="IPR015797">
    <property type="entry name" value="NUDIX_hydrolase-like_dom_sf"/>
</dbReference>
<evidence type="ECO:0000313" key="12">
    <source>
        <dbReference type="EMBL" id="SFZ85279.1"/>
    </source>
</evidence>
<dbReference type="PROSITE" id="PS51462">
    <property type="entry name" value="NUDIX"/>
    <property type="match status" value="1"/>
</dbReference>
<evidence type="ECO:0000313" key="13">
    <source>
        <dbReference type="Proteomes" id="UP000183447"/>
    </source>
</evidence>
<feature type="binding site" evidence="9">
    <location>
        <position position="108"/>
    </location>
    <ligand>
        <name>Mg(2+)</name>
        <dbReference type="ChEBI" id="CHEBI:18420"/>
        <label>1</label>
    </ligand>
</feature>
<dbReference type="GO" id="GO:0005829">
    <property type="term" value="C:cytosol"/>
    <property type="evidence" value="ECO:0007669"/>
    <property type="project" value="TreeGrafter"/>
</dbReference>
<dbReference type="STRING" id="665118.SAMN02983003_2485"/>
<evidence type="ECO:0000256" key="4">
    <source>
        <dbReference type="ARBA" id="ARBA00011738"/>
    </source>
</evidence>
<name>A0A1K2HYV8_9HYPH</name>
<evidence type="ECO:0000256" key="5">
    <source>
        <dbReference type="ARBA" id="ARBA00016377"/>
    </source>
</evidence>
<dbReference type="PANTHER" id="PTHR11839">
    <property type="entry name" value="UDP/ADP-SUGAR PYROPHOSPHATASE"/>
    <property type="match status" value="1"/>
</dbReference>
<feature type="binding site" evidence="9">
    <location>
        <position position="112"/>
    </location>
    <ligand>
        <name>Mg(2+)</name>
        <dbReference type="ChEBI" id="CHEBI:18420"/>
        <label>1</label>
    </ligand>
</feature>
<comment type="catalytic activity">
    <reaction evidence="1">
        <text>GDP-alpha-D-mannose + H2O = alpha-D-mannose 1-phosphate + GMP + 2 H(+)</text>
        <dbReference type="Rhea" id="RHEA:27978"/>
        <dbReference type="ChEBI" id="CHEBI:15377"/>
        <dbReference type="ChEBI" id="CHEBI:15378"/>
        <dbReference type="ChEBI" id="CHEBI:57527"/>
        <dbReference type="ChEBI" id="CHEBI:58115"/>
        <dbReference type="ChEBI" id="CHEBI:58409"/>
    </reaction>
</comment>
<dbReference type="Proteomes" id="UP000183447">
    <property type="component" value="Unassembled WGS sequence"/>
</dbReference>
<dbReference type="PANTHER" id="PTHR11839:SF18">
    <property type="entry name" value="NUDIX HYDROLASE DOMAIN-CONTAINING PROTEIN"/>
    <property type="match status" value="1"/>
</dbReference>
<evidence type="ECO:0000256" key="9">
    <source>
        <dbReference type="PIRSR" id="PIRSR604385-2"/>
    </source>
</evidence>
<feature type="short sequence motif" description="Nudix box" evidence="10">
    <location>
        <begin position="94"/>
        <end position="115"/>
    </location>
</feature>
<dbReference type="SUPFAM" id="SSF55811">
    <property type="entry name" value="Nudix"/>
    <property type="match status" value="1"/>
</dbReference>
<evidence type="ECO:0000256" key="10">
    <source>
        <dbReference type="PIRSR" id="PIRSR604385-3"/>
    </source>
</evidence>
<evidence type="ECO:0000256" key="2">
    <source>
        <dbReference type="ARBA" id="ARBA00001946"/>
    </source>
</evidence>
<evidence type="ECO:0000256" key="6">
    <source>
        <dbReference type="ARBA" id="ARBA00022801"/>
    </source>
</evidence>
<comment type="cofactor">
    <cofactor evidence="2 9">
        <name>Mg(2+)</name>
        <dbReference type="ChEBI" id="CHEBI:18420"/>
    </cofactor>
</comment>
<dbReference type="RefSeq" id="WP_072343380.1">
    <property type="nucleotide sequence ID" value="NZ_FPKU01000002.1"/>
</dbReference>
<dbReference type="InterPro" id="IPR004385">
    <property type="entry name" value="NDP_pyrophosphatase"/>
</dbReference>
<dbReference type="GO" id="GO:0019693">
    <property type="term" value="P:ribose phosphate metabolic process"/>
    <property type="evidence" value="ECO:0007669"/>
    <property type="project" value="TreeGrafter"/>
</dbReference>
<dbReference type="Pfam" id="PF00293">
    <property type="entry name" value="NUDIX"/>
    <property type="match status" value="1"/>
</dbReference>
<dbReference type="CDD" id="cd24157">
    <property type="entry name" value="NUDIX_GDPMK"/>
    <property type="match status" value="1"/>
</dbReference>
<keyword evidence="9" id="KW-0479">Metal-binding</keyword>
<comment type="subunit">
    <text evidence="4">Homodimer.</text>
</comment>
<comment type="similarity">
    <text evidence="3">Belongs to the Nudix hydrolase family. NudK subfamily.</text>
</comment>
<dbReference type="Gene3D" id="3.90.79.10">
    <property type="entry name" value="Nucleoside Triphosphate Pyrophosphohydrolase"/>
    <property type="match status" value="1"/>
</dbReference>
<keyword evidence="9" id="KW-0460">Magnesium</keyword>
<evidence type="ECO:0000256" key="7">
    <source>
        <dbReference type="ARBA" id="ARBA00032162"/>
    </source>
</evidence>
<dbReference type="EMBL" id="FPKU01000002">
    <property type="protein sequence ID" value="SFZ85279.1"/>
    <property type="molecule type" value="Genomic_DNA"/>
</dbReference>
<keyword evidence="13" id="KW-1185">Reference proteome</keyword>
<dbReference type="OrthoDB" id="5292471at2"/>